<dbReference type="Proteomes" id="UP000799640">
    <property type="component" value="Unassembled WGS sequence"/>
</dbReference>
<sequence length="223" mass="24849">MGWEESGWTMFWRKGSWGAVVGERGERGEGRGGNEGDCVVTDFRVLPQYEVQYAVVRTSGIDIVQHFQSQIDSLPYKDAKRLLPSSHSRCEVCCERFSCEVVHEHHFSYALRSTSKRSPNPFVFFSSLPPSFLPSSHSPSLRAKQLARPQAAKFPCSSPAISRFQATRVFLTCWLCSSVARQSCRNETTDHCRPTTADRPLQTDLALSTDKAELSLSPAGLSA</sequence>
<accession>A0A6G1HI51</accession>
<gene>
    <name evidence="1" type="ORF">EJ06DRAFT_269878</name>
</gene>
<organism evidence="1 2">
    <name type="scientific">Trichodelitschia bisporula</name>
    <dbReference type="NCBI Taxonomy" id="703511"/>
    <lineage>
        <taxon>Eukaryota</taxon>
        <taxon>Fungi</taxon>
        <taxon>Dikarya</taxon>
        <taxon>Ascomycota</taxon>
        <taxon>Pezizomycotina</taxon>
        <taxon>Dothideomycetes</taxon>
        <taxon>Dothideomycetes incertae sedis</taxon>
        <taxon>Phaeotrichales</taxon>
        <taxon>Phaeotrichaceae</taxon>
        <taxon>Trichodelitschia</taxon>
    </lineage>
</organism>
<evidence type="ECO:0000313" key="1">
    <source>
        <dbReference type="EMBL" id="KAF2395539.1"/>
    </source>
</evidence>
<protein>
    <submittedName>
        <fullName evidence="1">Uncharacterized protein</fullName>
    </submittedName>
</protein>
<proteinExistence type="predicted"/>
<reference evidence="1" key="1">
    <citation type="journal article" date="2020" name="Stud. Mycol.">
        <title>101 Dothideomycetes genomes: a test case for predicting lifestyles and emergence of pathogens.</title>
        <authorList>
            <person name="Haridas S."/>
            <person name="Albert R."/>
            <person name="Binder M."/>
            <person name="Bloem J."/>
            <person name="Labutti K."/>
            <person name="Salamov A."/>
            <person name="Andreopoulos B."/>
            <person name="Baker S."/>
            <person name="Barry K."/>
            <person name="Bills G."/>
            <person name="Bluhm B."/>
            <person name="Cannon C."/>
            <person name="Castanera R."/>
            <person name="Culley D."/>
            <person name="Daum C."/>
            <person name="Ezra D."/>
            <person name="Gonzalez J."/>
            <person name="Henrissat B."/>
            <person name="Kuo A."/>
            <person name="Liang C."/>
            <person name="Lipzen A."/>
            <person name="Lutzoni F."/>
            <person name="Magnuson J."/>
            <person name="Mondo S."/>
            <person name="Nolan M."/>
            <person name="Ohm R."/>
            <person name="Pangilinan J."/>
            <person name="Park H.-J."/>
            <person name="Ramirez L."/>
            <person name="Alfaro M."/>
            <person name="Sun H."/>
            <person name="Tritt A."/>
            <person name="Yoshinaga Y."/>
            <person name="Zwiers L.-H."/>
            <person name="Turgeon B."/>
            <person name="Goodwin S."/>
            <person name="Spatafora J."/>
            <person name="Crous P."/>
            <person name="Grigoriev I."/>
        </authorList>
    </citation>
    <scope>NUCLEOTIDE SEQUENCE</scope>
    <source>
        <strain evidence="1">CBS 262.69</strain>
    </source>
</reference>
<name>A0A6G1HI51_9PEZI</name>
<dbReference type="EMBL" id="ML996714">
    <property type="protein sequence ID" value="KAF2395539.1"/>
    <property type="molecule type" value="Genomic_DNA"/>
</dbReference>
<evidence type="ECO:0000313" key="2">
    <source>
        <dbReference type="Proteomes" id="UP000799640"/>
    </source>
</evidence>
<dbReference type="AlphaFoldDB" id="A0A6G1HI51"/>
<keyword evidence="2" id="KW-1185">Reference proteome</keyword>